<organism evidence="1 2">
    <name type="scientific">Stylosanthes scabra</name>
    <dbReference type="NCBI Taxonomy" id="79078"/>
    <lineage>
        <taxon>Eukaryota</taxon>
        <taxon>Viridiplantae</taxon>
        <taxon>Streptophyta</taxon>
        <taxon>Embryophyta</taxon>
        <taxon>Tracheophyta</taxon>
        <taxon>Spermatophyta</taxon>
        <taxon>Magnoliopsida</taxon>
        <taxon>eudicotyledons</taxon>
        <taxon>Gunneridae</taxon>
        <taxon>Pentapetalae</taxon>
        <taxon>rosids</taxon>
        <taxon>fabids</taxon>
        <taxon>Fabales</taxon>
        <taxon>Fabaceae</taxon>
        <taxon>Papilionoideae</taxon>
        <taxon>50 kb inversion clade</taxon>
        <taxon>dalbergioids sensu lato</taxon>
        <taxon>Dalbergieae</taxon>
        <taxon>Pterocarpus clade</taxon>
        <taxon>Stylosanthes</taxon>
    </lineage>
</organism>
<proteinExistence type="predicted"/>
<evidence type="ECO:0000313" key="1">
    <source>
        <dbReference type="EMBL" id="MED6141293.1"/>
    </source>
</evidence>
<comment type="caution">
    <text evidence="1">The sequence shown here is derived from an EMBL/GenBank/DDBJ whole genome shotgun (WGS) entry which is preliminary data.</text>
</comment>
<evidence type="ECO:0000313" key="2">
    <source>
        <dbReference type="Proteomes" id="UP001341840"/>
    </source>
</evidence>
<dbReference type="EMBL" id="JASCZI010063467">
    <property type="protein sequence ID" value="MED6141293.1"/>
    <property type="molecule type" value="Genomic_DNA"/>
</dbReference>
<gene>
    <name evidence="1" type="ORF">PIB30_101906</name>
</gene>
<feature type="non-terminal residue" evidence="1">
    <location>
        <position position="93"/>
    </location>
</feature>
<name>A0ABU6SZY0_9FABA</name>
<keyword evidence="2" id="KW-1185">Reference proteome</keyword>
<protein>
    <submittedName>
        <fullName evidence="1">Uncharacterized protein</fullName>
    </submittedName>
</protein>
<reference evidence="1 2" key="1">
    <citation type="journal article" date="2023" name="Plants (Basel)">
        <title>Bridging the Gap: Combining Genomics and Transcriptomics Approaches to Understand Stylosanthes scabra, an Orphan Legume from the Brazilian Caatinga.</title>
        <authorList>
            <person name="Ferreira-Neto J.R.C."/>
            <person name="da Silva M.D."/>
            <person name="Binneck E."/>
            <person name="de Melo N.F."/>
            <person name="da Silva R.H."/>
            <person name="de Melo A.L.T.M."/>
            <person name="Pandolfi V."/>
            <person name="Bustamante F.O."/>
            <person name="Brasileiro-Vidal A.C."/>
            <person name="Benko-Iseppon A.M."/>
        </authorList>
    </citation>
    <scope>NUCLEOTIDE SEQUENCE [LARGE SCALE GENOMIC DNA]</scope>
    <source>
        <tissue evidence="1">Leaves</tissue>
    </source>
</reference>
<sequence length="93" mass="10783">MGTSRVIGRSIFRLNSSSLMTFKIKGRLMYNRSAQVIIWRTYLQRHSLQLHLKSWYTKSACDDCEISNDVANRGRLYSFSLDLVFILQGFSGQ</sequence>
<dbReference type="Proteomes" id="UP001341840">
    <property type="component" value="Unassembled WGS sequence"/>
</dbReference>
<accession>A0ABU6SZY0</accession>